<feature type="transmembrane region" description="Helical" evidence="8">
    <location>
        <begin position="29"/>
        <end position="48"/>
    </location>
</feature>
<feature type="transmembrane region" description="Helical" evidence="8">
    <location>
        <begin position="218"/>
        <end position="237"/>
    </location>
</feature>
<keyword evidence="7 8" id="KW-0472">Membrane</keyword>
<feature type="transmembrane region" description="Helical" evidence="8">
    <location>
        <begin position="399"/>
        <end position="422"/>
    </location>
</feature>
<dbReference type="Pfam" id="PF03600">
    <property type="entry name" value="CitMHS"/>
    <property type="match status" value="1"/>
</dbReference>
<dbReference type="PANTHER" id="PTHR43568:SF1">
    <property type="entry name" value="P PROTEIN"/>
    <property type="match status" value="1"/>
</dbReference>
<comment type="similarity">
    <text evidence="2">Belongs to the CitM (TC 2.A.11) transporter family.</text>
</comment>
<dbReference type="GO" id="GO:0015105">
    <property type="term" value="F:arsenite transmembrane transporter activity"/>
    <property type="evidence" value="ECO:0007669"/>
    <property type="project" value="InterPro"/>
</dbReference>
<comment type="caution">
    <text evidence="10">The sequence shown here is derived from an EMBL/GenBank/DDBJ whole genome shotgun (WGS) entry which is preliminary data.</text>
</comment>
<evidence type="ECO:0000259" key="9">
    <source>
        <dbReference type="Pfam" id="PF03600"/>
    </source>
</evidence>
<reference evidence="10 11" key="1">
    <citation type="submission" date="2018-06" db="EMBL/GenBank/DDBJ databases">
        <title>Extensive metabolic versatility and redundancy in microbially diverse, dynamic hydrothermal sediments.</title>
        <authorList>
            <person name="Dombrowski N."/>
            <person name="Teske A."/>
            <person name="Baker B.J."/>
        </authorList>
    </citation>
    <scope>NUCLEOTIDE SEQUENCE [LARGE SCALE GENOMIC DNA]</scope>
    <source>
        <strain evidence="10">B36_G15</strain>
    </source>
</reference>
<evidence type="ECO:0000313" key="11">
    <source>
        <dbReference type="Proteomes" id="UP000268469"/>
    </source>
</evidence>
<feature type="transmembrane region" description="Helical" evidence="8">
    <location>
        <begin position="244"/>
        <end position="260"/>
    </location>
</feature>
<name>A0A660SHZ3_UNCW3</name>
<feature type="transmembrane region" description="Helical" evidence="8">
    <location>
        <begin position="175"/>
        <end position="198"/>
    </location>
</feature>
<evidence type="ECO:0000256" key="1">
    <source>
        <dbReference type="ARBA" id="ARBA00004651"/>
    </source>
</evidence>
<feature type="transmembrane region" description="Helical" evidence="8">
    <location>
        <begin position="314"/>
        <end position="337"/>
    </location>
</feature>
<protein>
    <recommendedName>
        <fullName evidence="9">Citrate transporter-like domain-containing protein</fullName>
    </recommendedName>
</protein>
<feature type="transmembrane region" description="Helical" evidence="8">
    <location>
        <begin position="280"/>
        <end position="302"/>
    </location>
</feature>
<gene>
    <name evidence="10" type="ORF">DRP53_07570</name>
</gene>
<dbReference type="AlphaFoldDB" id="A0A660SHZ3"/>
<accession>A0A660SHZ3</accession>
<evidence type="ECO:0000256" key="4">
    <source>
        <dbReference type="ARBA" id="ARBA00022475"/>
    </source>
</evidence>
<sequence>MVASDQIIALSIFLVAYSLIIIRYQFKTYFLGCAALLYVVLGLLPVNLIPNSINWGVLGIFWGTLILAETFIISGVPACLASILIRRSKNLGLAILFVSILSGFLSAFIENVATVLIVAPIALELATRLKKSPVLFIICIAIASNLQGAATLIGDPPSMILASYARMTFNDFFFYHGRPSMFFAVELGAITSFFVLYLFLRKYKERIEKIEVIPIKTLMPTILLIILIIALSLSSIITRGRMEIPGVLCIGVGIISLFFLPPDAERPIEIIRRSDWETVLFLASVFIVVAGLTRVGVFDLLAQKIGNFCRGDLLSAYIVLIVIAIMVSALVDNVPFFTASLPVITALSLNFNYPRTLLLFGVLIGTTLGGNITPVGASANIVGTGILKKKGHPVSFFQFVRIGLPFSLAAVIPAALLIWIFYR</sequence>
<dbReference type="PANTHER" id="PTHR43568">
    <property type="entry name" value="P PROTEIN"/>
    <property type="match status" value="1"/>
</dbReference>
<feature type="transmembrane region" description="Helical" evidence="8">
    <location>
        <begin position="357"/>
        <end position="387"/>
    </location>
</feature>
<feature type="transmembrane region" description="Helical" evidence="8">
    <location>
        <begin position="134"/>
        <end position="154"/>
    </location>
</feature>
<evidence type="ECO:0000256" key="3">
    <source>
        <dbReference type="ARBA" id="ARBA00022448"/>
    </source>
</evidence>
<feature type="transmembrane region" description="Helical" evidence="8">
    <location>
        <begin position="91"/>
        <end position="122"/>
    </location>
</feature>
<evidence type="ECO:0000313" key="10">
    <source>
        <dbReference type="EMBL" id="RKX69641.1"/>
    </source>
</evidence>
<organism evidence="10 11">
    <name type="scientific">candidate division WOR-3 bacterium</name>
    <dbReference type="NCBI Taxonomy" id="2052148"/>
    <lineage>
        <taxon>Bacteria</taxon>
        <taxon>Bacteria division WOR-3</taxon>
    </lineage>
</organism>
<keyword evidence="6 8" id="KW-1133">Transmembrane helix</keyword>
<dbReference type="InterPro" id="IPR000802">
    <property type="entry name" value="Arsenical_pump_ArsB"/>
</dbReference>
<feature type="transmembrane region" description="Helical" evidence="8">
    <location>
        <begin position="60"/>
        <end position="84"/>
    </location>
</feature>
<comment type="subcellular location">
    <subcellularLocation>
        <location evidence="1">Cell membrane</location>
        <topology evidence="1">Multi-pass membrane protein</topology>
    </subcellularLocation>
</comment>
<dbReference type="PRINTS" id="PR00758">
    <property type="entry name" value="ARSENICPUMP"/>
</dbReference>
<keyword evidence="5 8" id="KW-0812">Transmembrane</keyword>
<evidence type="ECO:0000256" key="6">
    <source>
        <dbReference type="ARBA" id="ARBA00022989"/>
    </source>
</evidence>
<keyword evidence="3" id="KW-0813">Transport</keyword>
<evidence type="ECO:0000256" key="8">
    <source>
        <dbReference type="SAM" id="Phobius"/>
    </source>
</evidence>
<feature type="domain" description="Citrate transporter-like" evidence="9">
    <location>
        <begin position="34"/>
        <end position="352"/>
    </location>
</feature>
<dbReference type="InterPro" id="IPR051475">
    <property type="entry name" value="Diverse_Ion_Transporter"/>
</dbReference>
<dbReference type="EMBL" id="QNBE01000073">
    <property type="protein sequence ID" value="RKX69641.1"/>
    <property type="molecule type" value="Genomic_DNA"/>
</dbReference>
<dbReference type="Proteomes" id="UP000268469">
    <property type="component" value="Unassembled WGS sequence"/>
</dbReference>
<evidence type="ECO:0000256" key="7">
    <source>
        <dbReference type="ARBA" id="ARBA00023136"/>
    </source>
</evidence>
<dbReference type="InterPro" id="IPR004680">
    <property type="entry name" value="Cit_transptr-like_dom"/>
</dbReference>
<dbReference type="GO" id="GO:0005886">
    <property type="term" value="C:plasma membrane"/>
    <property type="evidence" value="ECO:0007669"/>
    <property type="project" value="UniProtKB-SubCell"/>
</dbReference>
<proteinExistence type="inferred from homology"/>
<evidence type="ECO:0000256" key="5">
    <source>
        <dbReference type="ARBA" id="ARBA00022692"/>
    </source>
</evidence>
<evidence type="ECO:0000256" key="2">
    <source>
        <dbReference type="ARBA" id="ARBA00009843"/>
    </source>
</evidence>
<keyword evidence="4" id="KW-1003">Cell membrane</keyword>
<feature type="transmembrane region" description="Helical" evidence="8">
    <location>
        <begin position="6"/>
        <end position="22"/>
    </location>
</feature>